<proteinExistence type="inferred from homology"/>
<feature type="active site" evidence="5">
    <location>
        <position position="36"/>
    </location>
</feature>
<dbReference type="EC" id="3.6.1.7" evidence="2 5"/>
<dbReference type="InterPro" id="IPR020456">
    <property type="entry name" value="Acylphosphatase"/>
</dbReference>
<evidence type="ECO:0000313" key="8">
    <source>
        <dbReference type="EMBL" id="TNU75105.1"/>
    </source>
</evidence>
<organism evidence="8 9">
    <name type="scientific">Miniimonas arenae</name>
    <dbReference type="NCBI Taxonomy" id="676201"/>
    <lineage>
        <taxon>Bacteria</taxon>
        <taxon>Bacillati</taxon>
        <taxon>Actinomycetota</taxon>
        <taxon>Actinomycetes</taxon>
        <taxon>Micrococcales</taxon>
        <taxon>Beutenbergiaceae</taxon>
        <taxon>Miniimonas</taxon>
    </lineage>
</organism>
<comment type="similarity">
    <text evidence="1 6">Belongs to the acylphosphatase family.</text>
</comment>
<sequence>MIRVRAVVSGLVQGVGFRYSAQEQAARLGVAGWVRNLPDDTVECEVEGPAEAVGTMVDWLRHGPRHARVGGVHVQDVPVTGAEGFRIT</sequence>
<dbReference type="Pfam" id="PF00708">
    <property type="entry name" value="Acylphosphatase"/>
    <property type="match status" value="1"/>
</dbReference>
<dbReference type="PANTHER" id="PTHR47268">
    <property type="entry name" value="ACYLPHOSPHATASE"/>
    <property type="match status" value="1"/>
</dbReference>
<dbReference type="InterPro" id="IPR017968">
    <property type="entry name" value="Acylphosphatase_CS"/>
</dbReference>
<comment type="caution">
    <text evidence="8">The sequence shown here is derived from an EMBL/GenBank/DDBJ whole genome shotgun (WGS) entry which is preliminary data.</text>
</comment>
<feature type="active site" evidence="5">
    <location>
        <position position="18"/>
    </location>
</feature>
<evidence type="ECO:0000256" key="5">
    <source>
        <dbReference type="PROSITE-ProRule" id="PRU00520"/>
    </source>
</evidence>
<feature type="domain" description="Acylphosphatase-like" evidence="7">
    <location>
        <begin position="3"/>
        <end position="88"/>
    </location>
</feature>
<dbReference type="SUPFAM" id="SSF54975">
    <property type="entry name" value="Acylphosphatase/BLUF domain-like"/>
    <property type="match status" value="1"/>
</dbReference>
<keyword evidence="9" id="KW-1185">Reference proteome</keyword>
<dbReference type="InterPro" id="IPR001792">
    <property type="entry name" value="Acylphosphatase-like_dom"/>
</dbReference>
<dbReference type="GO" id="GO:0003998">
    <property type="term" value="F:acylphosphatase activity"/>
    <property type="evidence" value="ECO:0007669"/>
    <property type="project" value="UniProtKB-EC"/>
</dbReference>
<evidence type="ECO:0000256" key="6">
    <source>
        <dbReference type="RuleBase" id="RU004168"/>
    </source>
</evidence>
<gene>
    <name evidence="8" type="ORF">FH969_06075</name>
</gene>
<dbReference type="PRINTS" id="PR00112">
    <property type="entry name" value="ACYLPHPHTASE"/>
</dbReference>
<comment type="catalytic activity">
    <reaction evidence="4 5">
        <text>an acyl phosphate + H2O = a carboxylate + phosphate + H(+)</text>
        <dbReference type="Rhea" id="RHEA:14965"/>
        <dbReference type="ChEBI" id="CHEBI:15377"/>
        <dbReference type="ChEBI" id="CHEBI:15378"/>
        <dbReference type="ChEBI" id="CHEBI:29067"/>
        <dbReference type="ChEBI" id="CHEBI:43474"/>
        <dbReference type="ChEBI" id="CHEBI:59918"/>
        <dbReference type="EC" id="3.6.1.7"/>
    </reaction>
</comment>
<evidence type="ECO:0000313" key="9">
    <source>
        <dbReference type="Proteomes" id="UP000313849"/>
    </source>
</evidence>
<evidence type="ECO:0000256" key="2">
    <source>
        <dbReference type="ARBA" id="ARBA00012150"/>
    </source>
</evidence>
<dbReference type="RefSeq" id="WP_108718759.1">
    <property type="nucleotide sequence ID" value="NZ_VENP01000016.1"/>
</dbReference>
<protein>
    <recommendedName>
        <fullName evidence="3 5">acylphosphatase</fullName>
        <ecNumber evidence="2 5">3.6.1.7</ecNumber>
    </recommendedName>
</protein>
<dbReference type="PROSITE" id="PS00150">
    <property type="entry name" value="ACYLPHOSPHATASE_1"/>
    <property type="match status" value="1"/>
</dbReference>
<evidence type="ECO:0000259" key="7">
    <source>
        <dbReference type="PROSITE" id="PS51160"/>
    </source>
</evidence>
<reference evidence="8 9" key="1">
    <citation type="submission" date="2019-06" db="EMBL/GenBank/DDBJ databases">
        <title>Draft genome sequence of Miniimonas arenae KCTC 19750T isolated from sea sand.</title>
        <authorList>
            <person name="Park S.-J."/>
        </authorList>
    </citation>
    <scope>NUCLEOTIDE SEQUENCE [LARGE SCALE GENOMIC DNA]</scope>
    <source>
        <strain evidence="8 9">KCTC 19750</strain>
    </source>
</reference>
<dbReference type="PANTHER" id="PTHR47268:SF4">
    <property type="entry name" value="ACYLPHOSPHATASE"/>
    <property type="match status" value="1"/>
</dbReference>
<keyword evidence="5" id="KW-0378">Hydrolase</keyword>
<dbReference type="OrthoDB" id="3182027at2"/>
<dbReference type="AlphaFoldDB" id="A0A5C5BCU0"/>
<dbReference type="PROSITE" id="PS51160">
    <property type="entry name" value="ACYLPHOSPHATASE_3"/>
    <property type="match status" value="1"/>
</dbReference>
<accession>A0A5C5BCU0</accession>
<dbReference type="EMBL" id="VENP01000016">
    <property type="protein sequence ID" value="TNU75105.1"/>
    <property type="molecule type" value="Genomic_DNA"/>
</dbReference>
<dbReference type="InterPro" id="IPR036046">
    <property type="entry name" value="Acylphosphatase-like_dom_sf"/>
</dbReference>
<evidence type="ECO:0000256" key="4">
    <source>
        <dbReference type="ARBA" id="ARBA00047645"/>
    </source>
</evidence>
<evidence type="ECO:0000256" key="3">
    <source>
        <dbReference type="ARBA" id="ARBA00015991"/>
    </source>
</evidence>
<evidence type="ECO:0000256" key="1">
    <source>
        <dbReference type="ARBA" id="ARBA00005614"/>
    </source>
</evidence>
<name>A0A5C5BCU0_9MICO</name>
<dbReference type="Gene3D" id="3.30.70.100">
    <property type="match status" value="1"/>
</dbReference>
<dbReference type="Proteomes" id="UP000313849">
    <property type="component" value="Unassembled WGS sequence"/>
</dbReference>